<keyword evidence="1" id="KW-0472">Membrane</keyword>
<dbReference type="OrthoDB" id="7830653at2"/>
<accession>A0A844BCV0</accession>
<evidence type="ECO:0000313" key="2">
    <source>
        <dbReference type="EMBL" id="MRH22294.1"/>
    </source>
</evidence>
<proteinExistence type="predicted"/>
<feature type="transmembrane region" description="Helical" evidence="1">
    <location>
        <begin position="40"/>
        <end position="61"/>
    </location>
</feature>
<feature type="transmembrane region" description="Helical" evidence="1">
    <location>
        <begin position="68"/>
        <end position="86"/>
    </location>
</feature>
<name>A0A844BCV0_9RHOB</name>
<feature type="transmembrane region" description="Helical" evidence="1">
    <location>
        <begin position="148"/>
        <end position="172"/>
    </location>
</feature>
<keyword evidence="1" id="KW-1133">Transmembrane helix</keyword>
<protein>
    <submittedName>
        <fullName evidence="2">Uncharacterized protein</fullName>
    </submittedName>
</protein>
<sequence length="199" mass="21573">MRTLFLFLAVFPLINALFDVLSYAVTLSLLRRGLRSRLPFLWALLDLAIACVLFLALGATLVAVIHGLNLLAGVPLLDLGVLFAAVREAPGAHVWLFLMLFSTILPTALHLLVSLLGLQGIWPRRLRRPVAVWIEGAPESPGLAVRAALALGLVWAIPLGVLVAALFGLWAFGGGLVLEFLDGYFRLLLWIAHIPVGVF</sequence>
<evidence type="ECO:0000313" key="3">
    <source>
        <dbReference type="Proteomes" id="UP000466730"/>
    </source>
</evidence>
<reference evidence="2 3" key="1">
    <citation type="submission" date="2019-11" db="EMBL/GenBank/DDBJ databases">
        <title>Draft Whole-Genome sequence of the marine photosynthetic bacterium Rhodovulum strictum DSM 11289.</title>
        <authorList>
            <person name="Kyndt J.A."/>
            <person name="Meyer T.E."/>
        </authorList>
    </citation>
    <scope>NUCLEOTIDE SEQUENCE [LARGE SCALE GENOMIC DNA]</scope>
    <source>
        <strain evidence="2 3">DSM 11289</strain>
    </source>
</reference>
<dbReference type="AlphaFoldDB" id="A0A844BCV0"/>
<gene>
    <name evidence="2" type="ORF">GH815_15015</name>
</gene>
<dbReference type="EMBL" id="WJPO01000028">
    <property type="protein sequence ID" value="MRH22294.1"/>
    <property type="molecule type" value="Genomic_DNA"/>
</dbReference>
<keyword evidence="3" id="KW-1185">Reference proteome</keyword>
<feature type="transmembrane region" description="Helical" evidence="1">
    <location>
        <begin position="92"/>
        <end position="118"/>
    </location>
</feature>
<organism evidence="2 3">
    <name type="scientific">Rhodovulum strictum</name>
    <dbReference type="NCBI Taxonomy" id="58314"/>
    <lineage>
        <taxon>Bacteria</taxon>
        <taxon>Pseudomonadati</taxon>
        <taxon>Pseudomonadota</taxon>
        <taxon>Alphaproteobacteria</taxon>
        <taxon>Rhodobacterales</taxon>
        <taxon>Paracoccaceae</taxon>
        <taxon>Rhodovulum</taxon>
    </lineage>
</organism>
<keyword evidence="1" id="KW-0812">Transmembrane</keyword>
<dbReference type="RefSeq" id="WP_153749578.1">
    <property type="nucleotide sequence ID" value="NZ_BAAADI010000010.1"/>
</dbReference>
<dbReference type="Proteomes" id="UP000466730">
    <property type="component" value="Unassembled WGS sequence"/>
</dbReference>
<evidence type="ECO:0000256" key="1">
    <source>
        <dbReference type="SAM" id="Phobius"/>
    </source>
</evidence>
<comment type="caution">
    <text evidence="2">The sequence shown here is derived from an EMBL/GenBank/DDBJ whole genome shotgun (WGS) entry which is preliminary data.</text>
</comment>